<dbReference type="Gene3D" id="2.40.30.20">
    <property type="match status" value="1"/>
</dbReference>
<keyword evidence="14" id="KW-1185">Reference proteome</keyword>
<proteinExistence type="inferred from homology"/>
<dbReference type="PANTHER" id="PTHR48082">
    <property type="entry name" value="ATP SYNTHASE SUBUNIT ALPHA, MITOCHONDRIAL"/>
    <property type="match status" value="1"/>
</dbReference>
<feature type="domain" description="ATPase F1/V1/A1 complex alpha/beta subunit N-terminal" evidence="12">
    <location>
        <begin position="11"/>
        <end position="42"/>
    </location>
</feature>
<keyword evidence="6" id="KW-0067">ATP-binding</keyword>
<keyword evidence="4" id="KW-0547">Nucleotide-binding</keyword>
<comment type="similarity">
    <text evidence="2">Belongs to the ATPase alpha/beta chains family.</text>
</comment>
<evidence type="ECO:0000256" key="10">
    <source>
        <dbReference type="ARBA" id="ARBA00023310"/>
    </source>
</evidence>
<evidence type="ECO:0000313" key="14">
    <source>
        <dbReference type="Proteomes" id="UP001324115"/>
    </source>
</evidence>
<dbReference type="InterPro" id="IPR000194">
    <property type="entry name" value="ATPase_F1/V1/A1_a/bsu_nucl-bd"/>
</dbReference>
<evidence type="ECO:0000256" key="3">
    <source>
        <dbReference type="ARBA" id="ARBA00022448"/>
    </source>
</evidence>
<evidence type="ECO:0000256" key="9">
    <source>
        <dbReference type="ARBA" id="ARBA00023196"/>
    </source>
</evidence>
<dbReference type="InterPro" id="IPR027417">
    <property type="entry name" value="P-loop_NTPase"/>
</dbReference>
<evidence type="ECO:0000256" key="7">
    <source>
        <dbReference type="ARBA" id="ARBA00023065"/>
    </source>
</evidence>
<evidence type="ECO:0000259" key="11">
    <source>
        <dbReference type="Pfam" id="PF00006"/>
    </source>
</evidence>
<evidence type="ECO:0000256" key="5">
    <source>
        <dbReference type="ARBA" id="ARBA00022781"/>
    </source>
</evidence>
<keyword evidence="8" id="KW-0472">Membrane</keyword>
<feature type="domain" description="ATPase F1/V1/A1 complex alpha/beta subunit nucleotide-binding" evidence="11">
    <location>
        <begin position="92"/>
        <end position="221"/>
    </location>
</feature>
<dbReference type="EMBL" id="JAXUIC010000004">
    <property type="protein sequence ID" value="KAK4594722.1"/>
    <property type="molecule type" value="Genomic_DNA"/>
</dbReference>
<organism evidence="13 14">
    <name type="scientific">Quercus rubra</name>
    <name type="common">Northern red oak</name>
    <name type="synonym">Quercus borealis</name>
    <dbReference type="NCBI Taxonomy" id="3512"/>
    <lineage>
        <taxon>Eukaryota</taxon>
        <taxon>Viridiplantae</taxon>
        <taxon>Streptophyta</taxon>
        <taxon>Embryophyta</taxon>
        <taxon>Tracheophyta</taxon>
        <taxon>Spermatophyta</taxon>
        <taxon>Magnoliopsida</taxon>
        <taxon>eudicotyledons</taxon>
        <taxon>Gunneridae</taxon>
        <taxon>Pentapetalae</taxon>
        <taxon>rosids</taxon>
        <taxon>fabids</taxon>
        <taxon>Fagales</taxon>
        <taxon>Fagaceae</taxon>
        <taxon>Quercus</taxon>
    </lineage>
</organism>
<comment type="subcellular location">
    <subcellularLocation>
        <location evidence="1">Membrane</location>
    </subcellularLocation>
</comment>
<evidence type="ECO:0000256" key="1">
    <source>
        <dbReference type="ARBA" id="ARBA00004370"/>
    </source>
</evidence>
<dbReference type="GO" id="GO:0005524">
    <property type="term" value="F:ATP binding"/>
    <property type="evidence" value="ECO:0007669"/>
    <property type="project" value="UniProtKB-KW"/>
</dbReference>
<keyword evidence="10" id="KW-0066">ATP synthesis</keyword>
<comment type="caution">
    <text evidence="13">The sequence shown here is derived from an EMBL/GenBank/DDBJ whole genome shotgun (WGS) entry which is preliminary data.</text>
</comment>
<dbReference type="GO" id="GO:0043531">
    <property type="term" value="F:ADP binding"/>
    <property type="evidence" value="ECO:0007669"/>
    <property type="project" value="TreeGrafter"/>
</dbReference>
<keyword evidence="9" id="KW-0139">CF(1)</keyword>
<dbReference type="PANTHER" id="PTHR48082:SF2">
    <property type="entry name" value="ATP SYNTHASE SUBUNIT ALPHA, MITOCHONDRIAL"/>
    <property type="match status" value="1"/>
</dbReference>
<reference evidence="13 14" key="1">
    <citation type="journal article" date="2023" name="G3 (Bethesda)">
        <title>A haplotype-resolved chromosome-scale genome for Quercus rubra L. provides insights into the genetics of adaptive traits for red oak species.</title>
        <authorList>
            <person name="Kapoor B."/>
            <person name="Jenkins J."/>
            <person name="Schmutz J."/>
            <person name="Zhebentyayeva T."/>
            <person name="Kuelheim C."/>
            <person name="Coggeshall M."/>
            <person name="Heim C."/>
            <person name="Lasky J.R."/>
            <person name="Leites L."/>
            <person name="Islam-Faridi N."/>
            <person name="Romero-Severson J."/>
            <person name="DeLeo V.L."/>
            <person name="Lucas S.M."/>
            <person name="Lazic D."/>
            <person name="Gailing O."/>
            <person name="Carlson J."/>
            <person name="Staton M."/>
        </authorList>
    </citation>
    <scope>NUCLEOTIDE SEQUENCE [LARGE SCALE GENOMIC DNA]</scope>
    <source>
        <strain evidence="13">Pseudo-F2</strain>
    </source>
</reference>
<gene>
    <name evidence="13" type="ORF">RGQ29_018432</name>
</gene>
<name>A0AAN7FL26_QUERU</name>
<evidence type="ECO:0000313" key="13">
    <source>
        <dbReference type="EMBL" id="KAK4594722.1"/>
    </source>
</evidence>
<dbReference type="GO" id="GO:0046933">
    <property type="term" value="F:proton-transporting ATP synthase activity, rotational mechanism"/>
    <property type="evidence" value="ECO:0007669"/>
    <property type="project" value="InterPro"/>
</dbReference>
<evidence type="ECO:0000256" key="4">
    <source>
        <dbReference type="ARBA" id="ARBA00022741"/>
    </source>
</evidence>
<protein>
    <submittedName>
        <fullName evidence="13">Uncharacterized protein</fullName>
    </submittedName>
</protein>
<evidence type="ECO:0000256" key="2">
    <source>
        <dbReference type="ARBA" id="ARBA00008936"/>
    </source>
</evidence>
<dbReference type="InterPro" id="IPR023366">
    <property type="entry name" value="ATP_synth_asu-like_sf"/>
</dbReference>
<keyword evidence="3" id="KW-0813">Transport</keyword>
<dbReference type="Gene3D" id="3.40.50.12240">
    <property type="match status" value="1"/>
</dbReference>
<dbReference type="Pfam" id="PF00006">
    <property type="entry name" value="ATP-synt_ab"/>
    <property type="match status" value="1"/>
</dbReference>
<sequence length="229" mass="25107">MQYNREVKVVNTGTVLQLGDGIARIYGLDEVMSGELVEFEEDTHIDGRGEISASESRLIESPTPGIISRRFVYEPLQTGLIAIDSMIPIGCVATNTILNQQGQNVICVYVTIGQKASSVAQVVTTLHEKGAMEYTIVVAETTDSLATLQHLTPYTGEALAEYFMYSQAYRQMSLLLRRSPGRKACPGDVFYLHSRLLERAAKSGSCLGERSMAALPIVEFEACIANITY</sequence>
<accession>A0AAN7FL26</accession>
<dbReference type="GO" id="GO:0005739">
    <property type="term" value="C:mitochondrion"/>
    <property type="evidence" value="ECO:0007669"/>
    <property type="project" value="UniProtKB-ARBA"/>
</dbReference>
<evidence type="ECO:0000259" key="12">
    <source>
        <dbReference type="Pfam" id="PF02874"/>
    </source>
</evidence>
<dbReference type="GO" id="GO:0045259">
    <property type="term" value="C:proton-transporting ATP synthase complex"/>
    <property type="evidence" value="ECO:0007669"/>
    <property type="project" value="UniProtKB-KW"/>
</dbReference>
<dbReference type="FunFam" id="3.40.50.300:FF:002432">
    <property type="entry name" value="ATP synthase subunit alpha, mitochondrial"/>
    <property type="match status" value="1"/>
</dbReference>
<evidence type="ECO:0000256" key="8">
    <source>
        <dbReference type="ARBA" id="ARBA00023136"/>
    </source>
</evidence>
<keyword evidence="7" id="KW-0406">Ion transport</keyword>
<dbReference type="InterPro" id="IPR005294">
    <property type="entry name" value="ATP_synth_F1_asu"/>
</dbReference>
<dbReference type="SUPFAM" id="SSF50615">
    <property type="entry name" value="N-terminal domain of alpha and beta subunits of F1 ATP synthase"/>
    <property type="match status" value="1"/>
</dbReference>
<dbReference type="InterPro" id="IPR004100">
    <property type="entry name" value="ATPase_F1/V1/A1_a/bsu_N"/>
</dbReference>
<dbReference type="Pfam" id="PF02874">
    <property type="entry name" value="ATP-synt_ab_N"/>
    <property type="match status" value="1"/>
</dbReference>
<evidence type="ECO:0000256" key="6">
    <source>
        <dbReference type="ARBA" id="ARBA00022840"/>
    </source>
</evidence>
<dbReference type="AlphaFoldDB" id="A0AAN7FL26"/>
<dbReference type="Proteomes" id="UP001324115">
    <property type="component" value="Unassembled WGS sequence"/>
</dbReference>
<dbReference type="InterPro" id="IPR036121">
    <property type="entry name" value="ATPase_F1/V1/A1_a/bsu_N_sf"/>
</dbReference>
<keyword evidence="5" id="KW-0375">Hydrogen ion transport</keyword>
<dbReference type="SUPFAM" id="SSF52540">
    <property type="entry name" value="P-loop containing nucleoside triphosphate hydrolases"/>
    <property type="match status" value="1"/>
</dbReference>